<evidence type="ECO:0000313" key="2">
    <source>
        <dbReference type="EMBL" id="OTF69850.1"/>
    </source>
</evidence>
<dbReference type="Pfam" id="PF08161">
    <property type="entry name" value="RRP12_HEAT"/>
    <property type="match status" value="1"/>
</dbReference>
<organism evidence="2 3">
    <name type="scientific">Euroglyphus maynei</name>
    <name type="common">Mayne's house dust mite</name>
    <dbReference type="NCBI Taxonomy" id="6958"/>
    <lineage>
        <taxon>Eukaryota</taxon>
        <taxon>Metazoa</taxon>
        <taxon>Ecdysozoa</taxon>
        <taxon>Arthropoda</taxon>
        <taxon>Chelicerata</taxon>
        <taxon>Arachnida</taxon>
        <taxon>Acari</taxon>
        <taxon>Acariformes</taxon>
        <taxon>Sarcoptiformes</taxon>
        <taxon>Astigmata</taxon>
        <taxon>Psoroptidia</taxon>
        <taxon>Analgoidea</taxon>
        <taxon>Pyroglyphidae</taxon>
        <taxon>Pyroglyphinae</taxon>
        <taxon>Euroglyphus</taxon>
    </lineage>
</organism>
<dbReference type="EMBL" id="MUJZ01068561">
    <property type="protein sequence ID" value="OTF69850.1"/>
    <property type="molecule type" value="Genomic_DNA"/>
</dbReference>
<sequence>MKKVLLCQRLVQKLKESTKNRMQIDDNHQSTIQSNESCMVMLKELKRCVHAIWSLLPAFCRKPTDVPEIFPKIAKRIGENLYNKELAIYSLAALRNLFKCDHSVQCVVGTFGKNFLPILFNVYTNENENSRIDQDLRYPLYIVITHMIRCMLLLDNNDTKSMEMYHNFFEKLITILKESPGSDFRRIALIEIVDAFLWTPEGLNSAEIEYIYEKIARPLISDSKSPVDQKKGFRLIEPIVQSKSIICEEFRTKHMEAIINLLINLMENDGDDKILRSPSSRAYALRLLNSE</sequence>
<dbReference type="PANTHER" id="PTHR48287:SF1">
    <property type="entry name" value="ARM REPEAT SUPERFAMILY PROTEIN"/>
    <property type="match status" value="1"/>
</dbReference>
<keyword evidence="3" id="KW-1185">Reference proteome</keyword>
<dbReference type="GO" id="GO:0005634">
    <property type="term" value="C:nucleus"/>
    <property type="evidence" value="ECO:0007669"/>
    <property type="project" value="UniProtKB-SubCell"/>
</dbReference>
<dbReference type="OrthoDB" id="2192888at2759"/>
<dbReference type="InterPro" id="IPR016024">
    <property type="entry name" value="ARM-type_fold"/>
</dbReference>
<gene>
    <name evidence="2" type="ORF">BLA29_007363</name>
</gene>
<name>A0A1Y3AN47_EURMA</name>
<protein>
    <recommendedName>
        <fullName evidence="1">RRP12 HEAT domain-containing protein</fullName>
    </recommendedName>
</protein>
<dbReference type="Proteomes" id="UP000194236">
    <property type="component" value="Unassembled WGS sequence"/>
</dbReference>
<feature type="domain" description="RRP12 HEAT" evidence="1">
    <location>
        <begin position="35"/>
        <end position="125"/>
    </location>
</feature>
<dbReference type="SUPFAM" id="SSF48371">
    <property type="entry name" value="ARM repeat"/>
    <property type="match status" value="1"/>
</dbReference>
<comment type="caution">
    <text evidence="2">The sequence shown here is derived from an EMBL/GenBank/DDBJ whole genome shotgun (WGS) entry which is preliminary data.</text>
</comment>
<evidence type="ECO:0000259" key="1">
    <source>
        <dbReference type="Pfam" id="PF08161"/>
    </source>
</evidence>
<dbReference type="InterPro" id="IPR012978">
    <property type="entry name" value="HEAT_RRP12"/>
</dbReference>
<dbReference type="AlphaFoldDB" id="A0A1Y3AN47"/>
<dbReference type="PANTHER" id="PTHR48287">
    <property type="entry name" value="ARM REPEAT SUPERFAMILY PROTEIN"/>
    <property type="match status" value="1"/>
</dbReference>
<accession>A0A1Y3AN47</accession>
<proteinExistence type="predicted"/>
<dbReference type="InterPro" id="IPR052087">
    <property type="entry name" value="RRP12"/>
</dbReference>
<evidence type="ECO:0000313" key="3">
    <source>
        <dbReference type="Proteomes" id="UP000194236"/>
    </source>
</evidence>
<reference evidence="2 3" key="1">
    <citation type="submission" date="2017-03" db="EMBL/GenBank/DDBJ databases">
        <title>Genome Survey of Euroglyphus maynei.</title>
        <authorList>
            <person name="Arlian L.G."/>
            <person name="Morgan M.S."/>
            <person name="Rider S.D."/>
        </authorList>
    </citation>
    <scope>NUCLEOTIDE SEQUENCE [LARGE SCALE GENOMIC DNA]</scope>
    <source>
        <strain evidence="2">Arlian Lab</strain>
        <tissue evidence="2">Whole body</tissue>
    </source>
</reference>